<protein>
    <submittedName>
        <fullName evidence="1">Uncharacterized protein</fullName>
    </submittedName>
</protein>
<dbReference type="GeneID" id="45549385"/>
<dbReference type="AlphaFoldDB" id="A0AAD1ETQ1"/>
<evidence type="ECO:0000313" key="2">
    <source>
        <dbReference type="Proteomes" id="UP000015560"/>
    </source>
</evidence>
<proteinExistence type="predicted"/>
<dbReference type="Proteomes" id="UP000015560">
    <property type="component" value="Chromosome"/>
</dbReference>
<accession>A0AAD1ETQ1</accession>
<organism evidence="1 2">
    <name type="scientific">Lacticaseibacillus casei DSM 20011 = JCM 1134 = ATCC 393</name>
    <dbReference type="NCBI Taxonomy" id="1423732"/>
    <lineage>
        <taxon>Bacteria</taxon>
        <taxon>Bacillati</taxon>
        <taxon>Bacillota</taxon>
        <taxon>Bacilli</taxon>
        <taxon>Lactobacillales</taxon>
        <taxon>Lactobacillaceae</taxon>
        <taxon>Lacticaseibacillus</taxon>
    </lineage>
</organism>
<evidence type="ECO:0000313" key="1">
    <source>
        <dbReference type="EMBL" id="BAN75275.1"/>
    </source>
</evidence>
<gene>
    <name evidence="1" type="ORF">LBCZ_2107</name>
</gene>
<reference evidence="1 2" key="1">
    <citation type="journal article" date="2013" name="PLoS ONE">
        <title>Genomic Adaptation of the Lactobacillus casei Group.</title>
        <authorList>
            <person name="Toh H."/>
            <person name="Oshima K."/>
            <person name="Nakano A."/>
            <person name="Takahata M."/>
            <person name="Murakami M."/>
            <person name="Takaki T."/>
            <person name="Nishiyama H."/>
            <person name="Igimi S."/>
            <person name="Hattori M."/>
            <person name="Morita H."/>
        </authorList>
    </citation>
    <scope>NUCLEOTIDE SEQUENCE [LARGE SCALE GENOMIC DNA]</scope>
    <source>
        <strain evidence="1 2">ATCC 393</strain>
    </source>
</reference>
<sequence>MTTYDVTFNTVDGKSLIKRNVESDHENARVWEDAVERFDAVHLYIKMNDKTMVSLLRRAVVRIDMTELPSDIEKRANRRDEFRNAMYTLSQIGL</sequence>
<dbReference type="RefSeq" id="WP_025013313.1">
    <property type="nucleotide sequence ID" value="NZ_AP012544.1"/>
</dbReference>
<dbReference type="EMBL" id="AP012544">
    <property type="protein sequence ID" value="BAN75275.1"/>
    <property type="molecule type" value="Genomic_DNA"/>
</dbReference>
<name>A0AAD1ETQ1_LACCA</name>